<organism evidence="8 9">
    <name type="scientific">Prunus avium</name>
    <name type="common">Cherry</name>
    <name type="synonym">Cerasus avium</name>
    <dbReference type="NCBI Taxonomy" id="42229"/>
    <lineage>
        <taxon>Eukaryota</taxon>
        <taxon>Viridiplantae</taxon>
        <taxon>Streptophyta</taxon>
        <taxon>Embryophyta</taxon>
        <taxon>Tracheophyta</taxon>
        <taxon>Spermatophyta</taxon>
        <taxon>Magnoliopsida</taxon>
        <taxon>eudicotyledons</taxon>
        <taxon>Gunneridae</taxon>
        <taxon>Pentapetalae</taxon>
        <taxon>rosids</taxon>
        <taxon>fabids</taxon>
        <taxon>Rosales</taxon>
        <taxon>Rosaceae</taxon>
        <taxon>Amygdaloideae</taxon>
        <taxon>Amygdaleae</taxon>
        <taxon>Prunus</taxon>
    </lineage>
</organism>
<feature type="region of interest" description="Disordered" evidence="6">
    <location>
        <begin position="65"/>
        <end position="144"/>
    </location>
</feature>
<dbReference type="GeneID" id="110759284"/>
<protein>
    <submittedName>
        <fullName evidence="9">Uncharacterized protein LOC110759284</fullName>
    </submittedName>
</protein>
<evidence type="ECO:0000256" key="2">
    <source>
        <dbReference type="ARBA" id="ARBA00023015"/>
    </source>
</evidence>
<evidence type="ECO:0000256" key="1">
    <source>
        <dbReference type="ARBA" id="ARBA00004123"/>
    </source>
</evidence>
<dbReference type="InterPro" id="IPR001739">
    <property type="entry name" value="Methyl_CpG_DNA-bd"/>
</dbReference>
<name>A0A6P5SJ90_PRUAV</name>
<dbReference type="AlphaFoldDB" id="A0A6P5SJ90"/>
<evidence type="ECO:0000256" key="6">
    <source>
        <dbReference type="SAM" id="MobiDB-lite"/>
    </source>
</evidence>
<sequence length="144" mass="15906">MGDKPSDTPIPAGWKFKSEVGKDGSTSSCYWCPATGQHFFTYEDLMRYVNYAKEAKLSIYAPDFNSNKTRKKAGFIPRRTRPSSGARRKLLGQSSRPLPLDQGEDSGSLEGSTDPVESTETGKNIEAGLLEASEDPFRQEAFTE</sequence>
<proteinExistence type="predicted"/>
<evidence type="ECO:0000313" key="9">
    <source>
        <dbReference type="RefSeq" id="XP_021817030.1"/>
    </source>
</evidence>
<evidence type="ECO:0000313" key="8">
    <source>
        <dbReference type="Proteomes" id="UP000515124"/>
    </source>
</evidence>
<reference evidence="9" key="1">
    <citation type="submission" date="2025-08" db="UniProtKB">
        <authorList>
            <consortium name="RefSeq"/>
        </authorList>
    </citation>
    <scope>IDENTIFICATION</scope>
</reference>
<feature type="domain" description="MBD" evidence="7">
    <location>
        <begin position="1"/>
        <end position="69"/>
    </location>
</feature>
<dbReference type="RefSeq" id="XP_021817030.1">
    <property type="nucleotide sequence ID" value="XM_021961338.1"/>
</dbReference>
<dbReference type="InterPro" id="IPR016177">
    <property type="entry name" value="DNA-bd_dom_sf"/>
</dbReference>
<feature type="compositionally biased region" description="Basic residues" evidence="6">
    <location>
        <begin position="68"/>
        <end position="90"/>
    </location>
</feature>
<feature type="compositionally biased region" description="Polar residues" evidence="6">
    <location>
        <begin position="109"/>
        <end position="122"/>
    </location>
</feature>
<keyword evidence="8" id="KW-1185">Reference proteome</keyword>
<dbReference type="SUPFAM" id="SSF54171">
    <property type="entry name" value="DNA-binding domain"/>
    <property type="match status" value="1"/>
</dbReference>
<comment type="subcellular location">
    <subcellularLocation>
        <location evidence="1">Nucleus</location>
    </subcellularLocation>
</comment>
<dbReference type="Gene3D" id="3.30.890.10">
    <property type="entry name" value="Methyl-cpg-binding Protein 2, Chain A"/>
    <property type="match status" value="1"/>
</dbReference>
<keyword evidence="3" id="KW-0238">DNA-binding</keyword>
<evidence type="ECO:0000256" key="5">
    <source>
        <dbReference type="ARBA" id="ARBA00023242"/>
    </source>
</evidence>
<gene>
    <name evidence="9" type="primary">LOC110759284</name>
</gene>
<dbReference type="PROSITE" id="PS50982">
    <property type="entry name" value="MBD"/>
    <property type="match status" value="1"/>
</dbReference>
<dbReference type="GO" id="GO:0003677">
    <property type="term" value="F:DNA binding"/>
    <property type="evidence" value="ECO:0007669"/>
    <property type="project" value="UniProtKB-KW"/>
</dbReference>
<keyword evidence="5" id="KW-0539">Nucleus</keyword>
<keyword evidence="2" id="KW-0805">Transcription regulation</keyword>
<evidence type="ECO:0000256" key="4">
    <source>
        <dbReference type="ARBA" id="ARBA00023163"/>
    </source>
</evidence>
<keyword evidence="4" id="KW-0804">Transcription</keyword>
<dbReference type="Proteomes" id="UP000515124">
    <property type="component" value="Unplaced"/>
</dbReference>
<accession>A0A6P5SJ90</accession>
<dbReference type="KEGG" id="pavi:110759284"/>
<evidence type="ECO:0000256" key="3">
    <source>
        <dbReference type="ARBA" id="ARBA00023125"/>
    </source>
</evidence>
<dbReference type="GO" id="GO:0005634">
    <property type="term" value="C:nucleus"/>
    <property type="evidence" value="ECO:0007669"/>
    <property type="project" value="UniProtKB-SubCell"/>
</dbReference>
<evidence type="ECO:0000259" key="7">
    <source>
        <dbReference type="PROSITE" id="PS50982"/>
    </source>
</evidence>